<dbReference type="PANTHER" id="PTHR43528:SF7">
    <property type="entry name" value="MFS TRANSPORTER"/>
    <property type="match status" value="1"/>
</dbReference>
<reference evidence="10 11" key="1">
    <citation type="submission" date="2017-08" db="EMBL/GenBank/DDBJ databases">
        <title>Infants hospitalized years apart are colonized by the same room-sourced microbial strains.</title>
        <authorList>
            <person name="Brooks B."/>
            <person name="Olm M.R."/>
            <person name="Firek B.A."/>
            <person name="Baker R."/>
            <person name="Thomas B.C."/>
            <person name="Morowitz M.J."/>
            <person name="Banfield J.F."/>
        </authorList>
    </citation>
    <scope>NUCLEOTIDE SEQUENCE [LARGE SCALE GENOMIC DNA]</scope>
    <source>
        <strain evidence="10">S2_005_003_R2_41</strain>
    </source>
</reference>
<keyword evidence="4 8" id="KW-0812">Transmembrane</keyword>
<comment type="caution">
    <text evidence="10">The sequence shown here is derived from an EMBL/GenBank/DDBJ whole genome shotgun (WGS) entry which is preliminary data.</text>
</comment>
<feature type="transmembrane region" description="Helical" evidence="8">
    <location>
        <begin position="413"/>
        <end position="433"/>
    </location>
</feature>
<keyword evidence="6 8" id="KW-1133">Transmembrane helix</keyword>
<feature type="transmembrane region" description="Helical" evidence="8">
    <location>
        <begin position="385"/>
        <end position="407"/>
    </location>
</feature>
<feature type="transmembrane region" description="Helical" evidence="8">
    <location>
        <begin position="72"/>
        <end position="92"/>
    </location>
</feature>
<feature type="transmembrane region" description="Helical" evidence="8">
    <location>
        <begin position="350"/>
        <end position="373"/>
    </location>
</feature>
<dbReference type="InterPro" id="IPR051084">
    <property type="entry name" value="H+-coupled_symporters"/>
</dbReference>
<dbReference type="GO" id="GO:0005886">
    <property type="term" value="C:plasma membrane"/>
    <property type="evidence" value="ECO:0007669"/>
    <property type="project" value="UniProtKB-SubCell"/>
</dbReference>
<evidence type="ECO:0000313" key="11">
    <source>
        <dbReference type="Proteomes" id="UP000249135"/>
    </source>
</evidence>
<dbReference type="Proteomes" id="UP000249135">
    <property type="component" value="Unassembled WGS sequence"/>
</dbReference>
<keyword evidence="5" id="KW-0769">Symport</keyword>
<evidence type="ECO:0000259" key="9">
    <source>
        <dbReference type="PROSITE" id="PS50850"/>
    </source>
</evidence>
<organism evidence="10 11">
    <name type="scientific">Variovorax paradoxus</name>
    <dbReference type="NCBI Taxonomy" id="34073"/>
    <lineage>
        <taxon>Bacteria</taxon>
        <taxon>Pseudomonadati</taxon>
        <taxon>Pseudomonadota</taxon>
        <taxon>Betaproteobacteria</taxon>
        <taxon>Burkholderiales</taxon>
        <taxon>Comamonadaceae</taxon>
        <taxon>Variovorax</taxon>
    </lineage>
</organism>
<feature type="transmembrane region" description="Helical" evidence="8">
    <location>
        <begin position="297"/>
        <end position="314"/>
    </location>
</feature>
<feature type="transmembrane region" description="Helical" evidence="8">
    <location>
        <begin position="166"/>
        <end position="189"/>
    </location>
</feature>
<dbReference type="AlphaFoldDB" id="A0A2W5RR39"/>
<keyword evidence="2" id="KW-0813">Transport</keyword>
<feature type="transmembrane region" description="Helical" evidence="8">
    <location>
        <begin position="321"/>
        <end position="338"/>
    </location>
</feature>
<dbReference type="PANTHER" id="PTHR43528">
    <property type="entry name" value="ALPHA-KETOGLUTARATE PERMEASE"/>
    <property type="match status" value="1"/>
</dbReference>
<evidence type="ECO:0000256" key="1">
    <source>
        <dbReference type="ARBA" id="ARBA00004651"/>
    </source>
</evidence>
<name>A0A2W5RR39_VARPD</name>
<dbReference type="PROSITE" id="PS50850">
    <property type="entry name" value="MFS"/>
    <property type="match status" value="1"/>
</dbReference>
<feature type="domain" description="Major facilitator superfamily (MFS) profile" evidence="9">
    <location>
        <begin position="28"/>
        <end position="435"/>
    </location>
</feature>
<dbReference type="SUPFAM" id="SSF103473">
    <property type="entry name" value="MFS general substrate transporter"/>
    <property type="match status" value="1"/>
</dbReference>
<keyword evidence="3" id="KW-1003">Cell membrane</keyword>
<evidence type="ECO:0000256" key="6">
    <source>
        <dbReference type="ARBA" id="ARBA00022989"/>
    </source>
</evidence>
<evidence type="ECO:0000256" key="8">
    <source>
        <dbReference type="SAM" id="Phobius"/>
    </source>
</evidence>
<sequence>MTSSPSTLGGAAAPSSRTLTSSDCDYKTLALSALGGTLEFYDFVIYVFFAAVLGGLFFPADMPDWLRQLQTFGIFAAGYLARPVGGIVIAHFGDLLGRKRMFTLSIFLMALPTLVIGLLPTYATLGVAAPLLLLAMRVLQGAAIGGEMPGAWVFVGEHVPAHRYGFGVGTLTSGITGGILLGSLVAVAINTHYTPAEVGDFAWRIPFILGGVFGLVSVYLRRFLHETPVFRELADRRSVARELPLKTIVREHRGPSVFVALLTWVLSAAIVVVVLYTPTYLQKVHHIPAALALEANALATLTLTIGCVIVGWACDRIGTRATMLIGWAGLFVTAYLFYRGLPGTPQSLFWHYGLVGLFVGTIATVPIAGVRAFPAPVRFSGLSFAYNMSYAVFGGLTPIILTLWLQHDTLAPAHYVAALSALGFLLALSPLAARGHAMRSGAAGTTIAA</sequence>
<protein>
    <submittedName>
        <fullName evidence="10">MFS transporter</fullName>
    </submittedName>
</protein>
<feature type="transmembrane region" description="Helical" evidence="8">
    <location>
        <begin position="104"/>
        <end position="125"/>
    </location>
</feature>
<evidence type="ECO:0000256" key="7">
    <source>
        <dbReference type="ARBA" id="ARBA00023136"/>
    </source>
</evidence>
<dbReference type="InterPro" id="IPR036259">
    <property type="entry name" value="MFS_trans_sf"/>
</dbReference>
<dbReference type="Gene3D" id="1.20.1250.20">
    <property type="entry name" value="MFS general substrate transporter like domains"/>
    <property type="match status" value="2"/>
</dbReference>
<evidence type="ECO:0000256" key="2">
    <source>
        <dbReference type="ARBA" id="ARBA00022448"/>
    </source>
</evidence>
<evidence type="ECO:0000313" key="10">
    <source>
        <dbReference type="EMBL" id="PZQ69733.1"/>
    </source>
</evidence>
<keyword evidence="7 8" id="KW-0472">Membrane</keyword>
<feature type="transmembrane region" description="Helical" evidence="8">
    <location>
        <begin position="256"/>
        <end position="277"/>
    </location>
</feature>
<evidence type="ECO:0000256" key="3">
    <source>
        <dbReference type="ARBA" id="ARBA00022475"/>
    </source>
</evidence>
<dbReference type="FunFam" id="1.20.1250.20:FF:000001">
    <property type="entry name" value="Dicarboxylate MFS transporter"/>
    <property type="match status" value="1"/>
</dbReference>
<proteinExistence type="predicted"/>
<evidence type="ECO:0000256" key="5">
    <source>
        <dbReference type="ARBA" id="ARBA00022847"/>
    </source>
</evidence>
<accession>A0A2W5RR39</accession>
<dbReference type="GO" id="GO:0015293">
    <property type="term" value="F:symporter activity"/>
    <property type="evidence" value="ECO:0007669"/>
    <property type="project" value="UniProtKB-KW"/>
</dbReference>
<dbReference type="Pfam" id="PF07690">
    <property type="entry name" value="MFS_1"/>
    <property type="match status" value="1"/>
</dbReference>
<gene>
    <name evidence="10" type="ORF">DI563_19265</name>
</gene>
<dbReference type="InterPro" id="IPR011701">
    <property type="entry name" value="MFS"/>
</dbReference>
<comment type="subcellular location">
    <subcellularLocation>
        <location evidence="1">Cell membrane</location>
        <topology evidence="1">Multi-pass membrane protein</topology>
    </subcellularLocation>
</comment>
<dbReference type="EMBL" id="QFPP01000289">
    <property type="protein sequence ID" value="PZQ69733.1"/>
    <property type="molecule type" value="Genomic_DNA"/>
</dbReference>
<evidence type="ECO:0000256" key="4">
    <source>
        <dbReference type="ARBA" id="ARBA00022692"/>
    </source>
</evidence>
<feature type="transmembrane region" description="Helical" evidence="8">
    <location>
        <begin position="40"/>
        <end position="60"/>
    </location>
</feature>
<dbReference type="InterPro" id="IPR020846">
    <property type="entry name" value="MFS_dom"/>
</dbReference>
<feature type="transmembrane region" description="Helical" evidence="8">
    <location>
        <begin position="201"/>
        <end position="220"/>
    </location>
</feature>